<dbReference type="OrthoDB" id="6183232at2"/>
<feature type="transmembrane region" description="Helical" evidence="7">
    <location>
        <begin position="69"/>
        <end position="87"/>
    </location>
</feature>
<keyword evidence="3" id="KW-1003">Cell membrane</keyword>
<evidence type="ECO:0000256" key="6">
    <source>
        <dbReference type="ARBA" id="ARBA00023136"/>
    </source>
</evidence>
<accession>A0A1H3K514</accession>
<comment type="subunit">
    <text evidence="7">The complex comprises the extracytoplasmic solute receptor protein and the two transmembrane proteins.</text>
</comment>
<proteinExistence type="inferred from homology"/>
<keyword evidence="10" id="KW-1185">Reference proteome</keyword>
<dbReference type="GO" id="GO:0005886">
    <property type="term" value="C:plasma membrane"/>
    <property type="evidence" value="ECO:0007669"/>
    <property type="project" value="UniProtKB-SubCell"/>
</dbReference>
<dbReference type="EMBL" id="FNPX01000001">
    <property type="protein sequence ID" value="SDY47253.1"/>
    <property type="molecule type" value="Genomic_DNA"/>
</dbReference>
<comment type="subcellular location">
    <subcellularLocation>
        <location evidence="7">Cell inner membrane</location>
        <topology evidence="7">Multi-pass membrane protein</topology>
    </subcellularLocation>
    <subcellularLocation>
        <location evidence="1">Cell membrane</location>
        <topology evidence="1">Multi-pass membrane protein</topology>
    </subcellularLocation>
</comment>
<evidence type="ECO:0000256" key="1">
    <source>
        <dbReference type="ARBA" id="ARBA00004651"/>
    </source>
</evidence>
<evidence type="ECO:0000256" key="2">
    <source>
        <dbReference type="ARBA" id="ARBA00022448"/>
    </source>
</evidence>
<evidence type="ECO:0000256" key="4">
    <source>
        <dbReference type="ARBA" id="ARBA00022692"/>
    </source>
</evidence>
<evidence type="ECO:0000259" key="8">
    <source>
        <dbReference type="Pfam" id="PF04290"/>
    </source>
</evidence>
<evidence type="ECO:0000256" key="3">
    <source>
        <dbReference type="ARBA" id="ARBA00022475"/>
    </source>
</evidence>
<gene>
    <name evidence="9" type="ORF">SAMN05444004_101524</name>
</gene>
<protein>
    <recommendedName>
        <fullName evidence="7">TRAP transporter small permease protein</fullName>
    </recommendedName>
</protein>
<evidence type="ECO:0000313" key="10">
    <source>
        <dbReference type="Proteomes" id="UP000198914"/>
    </source>
</evidence>
<comment type="function">
    <text evidence="7">Part of the tripartite ATP-independent periplasmic (TRAP) transport system.</text>
</comment>
<reference evidence="10" key="1">
    <citation type="submission" date="2016-10" db="EMBL/GenBank/DDBJ databases">
        <authorList>
            <person name="Varghese N."/>
            <person name="Submissions S."/>
        </authorList>
    </citation>
    <scope>NUCLEOTIDE SEQUENCE [LARGE SCALE GENOMIC DNA]</scope>
    <source>
        <strain evidence="10">DSM 100420</strain>
    </source>
</reference>
<evidence type="ECO:0000313" key="9">
    <source>
        <dbReference type="EMBL" id="SDY47253.1"/>
    </source>
</evidence>
<feature type="domain" description="Tripartite ATP-independent periplasmic transporters DctQ component" evidence="8">
    <location>
        <begin position="62"/>
        <end position="174"/>
    </location>
</feature>
<feature type="transmembrane region" description="Helical" evidence="7">
    <location>
        <begin position="12"/>
        <end position="37"/>
    </location>
</feature>
<dbReference type="GO" id="GO:0022857">
    <property type="term" value="F:transmembrane transporter activity"/>
    <property type="evidence" value="ECO:0007669"/>
    <property type="project" value="UniProtKB-UniRule"/>
</dbReference>
<organism evidence="9 10">
    <name type="scientific">Jannaschia faecimaris</name>
    <dbReference type="NCBI Taxonomy" id="1244108"/>
    <lineage>
        <taxon>Bacteria</taxon>
        <taxon>Pseudomonadati</taxon>
        <taxon>Pseudomonadota</taxon>
        <taxon>Alphaproteobacteria</taxon>
        <taxon>Rhodobacterales</taxon>
        <taxon>Roseobacteraceae</taxon>
        <taxon>Jannaschia</taxon>
    </lineage>
</organism>
<dbReference type="InterPro" id="IPR055348">
    <property type="entry name" value="DctQ"/>
</dbReference>
<dbReference type="Proteomes" id="UP000198914">
    <property type="component" value="Unassembled WGS sequence"/>
</dbReference>
<evidence type="ECO:0000256" key="7">
    <source>
        <dbReference type="RuleBase" id="RU369079"/>
    </source>
</evidence>
<sequence length="192" mass="20661">MLRRIIEALARLMAILGGLVLTVLILMTCLSILGRFLNGVLHGPPFDGGGFATWALGLGIGPVNGDFELIEAGMAFCIFAFLPITQLTGGHASVDILTNRLGVLPNRVLAVLWSLLFAFVMVLIAWQLWQGTQAKMRYGETTYLIQFPIWWAYAAALSGAFVTALVAVYVAVARLAELVSGTDILPTEGADH</sequence>
<keyword evidence="4 7" id="KW-0812">Transmembrane</keyword>
<name>A0A1H3K514_9RHOB</name>
<keyword evidence="7" id="KW-0997">Cell inner membrane</keyword>
<comment type="similarity">
    <text evidence="7">Belongs to the TRAP transporter small permease family.</text>
</comment>
<dbReference type="STRING" id="1244108.SAMN05444004_101524"/>
<dbReference type="RefSeq" id="WP_092641828.1">
    <property type="nucleotide sequence ID" value="NZ_FNPX01000001.1"/>
</dbReference>
<keyword evidence="2 7" id="KW-0813">Transport</keyword>
<feature type="transmembrane region" description="Helical" evidence="7">
    <location>
        <begin position="149"/>
        <end position="172"/>
    </location>
</feature>
<dbReference type="Pfam" id="PF04290">
    <property type="entry name" value="DctQ"/>
    <property type="match status" value="1"/>
</dbReference>
<evidence type="ECO:0000256" key="5">
    <source>
        <dbReference type="ARBA" id="ARBA00022989"/>
    </source>
</evidence>
<dbReference type="AlphaFoldDB" id="A0A1H3K514"/>
<keyword evidence="6 7" id="KW-0472">Membrane</keyword>
<feature type="transmembrane region" description="Helical" evidence="7">
    <location>
        <begin position="108"/>
        <end position="129"/>
    </location>
</feature>
<keyword evidence="5 7" id="KW-1133">Transmembrane helix</keyword>